<gene>
    <name evidence="1" type="ORF">GGE60_004070</name>
</gene>
<sequence>MAIEVQKIEGVENRLPRTPFTAATAQRLLKGTEV</sequence>
<name>A0A7W7ELG0_9HYPH</name>
<dbReference type="Proteomes" id="UP000543836">
    <property type="component" value="Unassembled WGS sequence"/>
</dbReference>
<keyword evidence="2" id="KW-1185">Reference proteome</keyword>
<dbReference type="EMBL" id="JACIIG010000011">
    <property type="protein sequence ID" value="MBB4569941.1"/>
    <property type="molecule type" value="Genomic_DNA"/>
</dbReference>
<evidence type="ECO:0000313" key="1">
    <source>
        <dbReference type="EMBL" id="MBB4569941.1"/>
    </source>
</evidence>
<accession>A0A7W7ELG0</accession>
<evidence type="ECO:0000313" key="2">
    <source>
        <dbReference type="Proteomes" id="UP000543836"/>
    </source>
</evidence>
<reference evidence="1 2" key="1">
    <citation type="submission" date="2020-08" db="EMBL/GenBank/DDBJ databases">
        <title>Genomic Encyclopedia of Type Strains, Phase IV (KMG-V): Genome sequencing to study the core and pangenomes of soil and plant-associated prokaryotes.</title>
        <authorList>
            <person name="Whitman W."/>
        </authorList>
    </citation>
    <scope>NUCLEOTIDE SEQUENCE [LARGE SCALE GENOMIC DNA]</scope>
    <source>
        <strain evidence="1 2">SEMIA 492</strain>
    </source>
</reference>
<proteinExistence type="predicted"/>
<comment type="caution">
    <text evidence="1">The sequence shown here is derived from an EMBL/GenBank/DDBJ whole genome shotgun (WGS) entry which is preliminary data.</text>
</comment>
<protein>
    <submittedName>
        <fullName evidence="1">Uncharacterized protein</fullName>
    </submittedName>
</protein>
<organism evidence="1 2">
    <name type="scientific">Rhizobium leucaenae</name>
    <dbReference type="NCBI Taxonomy" id="29450"/>
    <lineage>
        <taxon>Bacteria</taxon>
        <taxon>Pseudomonadati</taxon>
        <taxon>Pseudomonadota</taxon>
        <taxon>Alphaproteobacteria</taxon>
        <taxon>Hyphomicrobiales</taxon>
        <taxon>Rhizobiaceae</taxon>
        <taxon>Rhizobium/Agrobacterium group</taxon>
        <taxon>Rhizobium</taxon>
    </lineage>
</organism>
<dbReference type="AlphaFoldDB" id="A0A7W7ELG0"/>